<proteinExistence type="predicted"/>
<comment type="caution">
    <text evidence="2">The sequence shown here is derived from an EMBL/GenBank/DDBJ whole genome shotgun (WGS) entry which is preliminary data.</text>
</comment>
<dbReference type="Proteomes" id="UP001595833">
    <property type="component" value="Unassembled WGS sequence"/>
</dbReference>
<dbReference type="InterPro" id="IPR003959">
    <property type="entry name" value="ATPase_AAA_core"/>
</dbReference>
<dbReference type="SMART" id="SM00382">
    <property type="entry name" value="AAA"/>
    <property type="match status" value="1"/>
</dbReference>
<evidence type="ECO:0000313" key="2">
    <source>
        <dbReference type="EMBL" id="MFC5059279.1"/>
    </source>
</evidence>
<reference evidence="3" key="1">
    <citation type="journal article" date="2019" name="Int. J. Syst. Evol. Microbiol.">
        <title>The Global Catalogue of Microorganisms (GCM) 10K type strain sequencing project: providing services to taxonomists for standard genome sequencing and annotation.</title>
        <authorList>
            <consortium name="The Broad Institute Genomics Platform"/>
            <consortium name="The Broad Institute Genome Sequencing Center for Infectious Disease"/>
            <person name="Wu L."/>
            <person name="Ma J."/>
        </authorList>
    </citation>
    <scope>NUCLEOTIDE SEQUENCE [LARGE SCALE GENOMIC DNA]</scope>
    <source>
        <strain evidence="3">KCTC 12848</strain>
    </source>
</reference>
<dbReference type="InterPro" id="IPR027417">
    <property type="entry name" value="P-loop_NTPase"/>
</dbReference>
<keyword evidence="3" id="KW-1185">Reference proteome</keyword>
<dbReference type="InterPro" id="IPR054567">
    <property type="entry name" value="NNH7"/>
</dbReference>
<dbReference type="Gene3D" id="3.40.50.300">
    <property type="entry name" value="P-loop containing nucleotide triphosphate hydrolases"/>
    <property type="match status" value="1"/>
</dbReference>
<name>A0ABV9YD31_9PSEU</name>
<feature type="domain" description="AAA+ ATPase" evidence="1">
    <location>
        <begin position="343"/>
        <end position="488"/>
    </location>
</feature>
<dbReference type="EMBL" id="JBHSJB010000042">
    <property type="protein sequence ID" value="MFC5059279.1"/>
    <property type="molecule type" value="Genomic_DNA"/>
</dbReference>
<dbReference type="RefSeq" id="WP_344035804.1">
    <property type="nucleotide sequence ID" value="NZ_BAAAKE010000003.1"/>
</dbReference>
<dbReference type="InterPro" id="IPR003593">
    <property type="entry name" value="AAA+_ATPase"/>
</dbReference>
<sequence length="1145" mass="126823">MSRPALFTFAGALRVLGRYERPVFDRADVALGGAILAAGGDVLGLIDPKNEAMGSLRKALDGVSAKLTGLSGVNRQELVAAAHTVIAVVSVFEVYREHVGPRFDELGVTDREKFRALGVEPAGGREEVHQLPALAALRVPAPGATRGFRENLDHGLVHFFVRANELVVNFLAGLRVDVHAPPPTGEMHDRYVDHYLRLAAEVPEFQVWALIGEHSATRTEVRAVGAEVLGALSAQSVSMERLTRVLSLFTPGELPWDRAYRRKLENVAVAALAKPLLRTGSHTSPPRTAFPSVERGFVAPAYRVVVHDDACAPSSESWWNENTRVEQDIDAFFAAHLASPDSTALPLLVLGHPGAGKSLLMSVLAARMPALGYAVVTVQLRKVDAEDSVVRQVETALEDVLSERVDWGRLADECGRDSVPVVLLDGFDELVQASGVTRSNYLQQVAEFQEHQADLGRPVAVVVTSRPLVVDRARIPVGTPVLKLEPFDADRVERWLGAWNEANASTPGFRPLGRDELGRHEDLAGQPLILLMLAIHAADPENPRLDDRGLSKAKLYERLIDSFVRRQARDKDRVQPPHQEVERRVKRSRTQLSVAALAMFNRGRQHVTDVELDKDLSAIFRAPETPRRSTFDDPLTLADRTVEEFFFIHSAQLSRHGGHRRTYEFLHATFGEYLIAEVSLTLLGNVLAQERLRASDPFGGDRPLDDGLLFALISHQAFTKRKPILDFATGLFQALDDGARAGLLDVLDALVRSVHERAKRDEHPDYAPSPAHLVARVATYSANLVCLRVVLGGAPVPLSNFFSEDELALWRSTVRLWQSGLDEDGWRSLLETLTVVRGDQVRHVALRRGSDNDQYVDEAQLLDDPVLEGTARAGSQFVSQDFSLDADGQELLDRVVQWIAMTSGLSGERSSLPWDEKNLEHVLDRAAEGVRLTPKAQACLLFALSREAWRLPRHTVARALRVLDAWQEFPFEFVSTICSHPELLDEQEDLVDRVLSMIPGQSAYRVGLLVTTWLADRKEKGAKAGLHRLMERLEEKARERLFEDWNSAYVPTEIIEYLAGVDATTWSFDRQLFAVLGTVSDALLRKTEPRHFLALVERFTTDPHESSPDDEDVVRFIGRYLAEQGETPGAPDLPAALAALRDLVG</sequence>
<evidence type="ECO:0000313" key="3">
    <source>
        <dbReference type="Proteomes" id="UP001595833"/>
    </source>
</evidence>
<accession>A0ABV9YD31</accession>
<dbReference type="SUPFAM" id="SSF52540">
    <property type="entry name" value="P-loop containing nucleoside triphosphate hydrolases"/>
    <property type="match status" value="1"/>
</dbReference>
<protein>
    <submittedName>
        <fullName evidence="2">NACHT domain-containing protein</fullName>
    </submittedName>
</protein>
<dbReference type="Pfam" id="PF00004">
    <property type="entry name" value="AAA"/>
    <property type="match status" value="1"/>
</dbReference>
<gene>
    <name evidence="2" type="ORF">ACFPFM_36660</name>
</gene>
<dbReference type="Pfam" id="PF22738">
    <property type="entry name" value="NNH7"/>
    <property type="match status" value="1"/>
</dbReference>
<organism evidence="2 3">
    <name type="scientific">Saccharothrix xinjiangensis</name>
    <dbReference type="NCBI Taxonomy" id="204798"/>
    <lineage>
        <taxon>Bacteria</taxon>
        <taxon>Bacillati</taxon>
        <taxon>Actinomycetota</taxon>
        <taxon>Actinomycetes</taxon>
        <taxon>Pseudonocardiales</taxon>
        <taxon>Pseudonocardiaceae</taxon>
        <taxon>Saccharothrix</taxon>
    </lineage>
</organism>
<evidence type="ECO:0000259" key="1">
    <source>
        <dbReference type="SMART" id="SM00382"/>
    </source>
</evidence>